<name>A0ABS5ZQC3_9PROT</name>
<proteinExistence type="predicted"/>
<gene>
    <name evidence="1" type="ORF">HJG40_07835</name>
</gene>
<dbReference type="Proteomes" id="UP001197028">
    <property type="component" value="Unassembled WGS sequence"/>
</dbReference>
<organism evidence="1 2">
    <name type="scientific">Acidithiobacillus concretivorus</name>
    <dbReference type="NCBI Taxonomy" id="3063952"/>
    <lineage>
        <taxon>Bacteria</taxon>
        <taxon>Pseudomonadati</taxon>
        <taxon>Pseudomonadota</taxon>
        <taxon>Acidithiobacillia</taxon>
        <taxon>Acidithiobacillales</taxon>
        <taxon>Acidithiobacillaceae</taxon>
        <taxon>Acidithiobacillus</taxon>
    </lineage>
</organism>
<evidence type="ECO:0000313" key="2">
    <source>
        <dbReference type="Proteomes" id="UP001197028"/>
    </source>
</evidence>
<reference evidence="1 2" key="1">
    <citation type="journal article" date="2021" name="ISME J.">
        <title>Genomic evolution of the class Acidithiobacillia: deep-branching Proteobacteria living in extreme acidic conditions.</title>
        <authorList>
            <person name="Moya-Beltran A."/>
            <person name="Beard S."/>
            <person name="Rojas-Villalobos C."/>
            <person name="Issotta F."/>
            <person name="Gallardo Y."/>
            <person name="Ulloa R."/>
            <person name="Giaveno A."/>
            <person name="Degli Esposti M."/>
            <person name="Johnson D.B."/>
            <person name="Quatrini R."/>
        </authorList>
    </citation>
    <scope>NUCLEOTIDE SEQUENCE [LARGE SCALE GENOMIC DNA]</scope>
    <source>
        <strain evidence="1 2">ATCC 19703</strain>
    </source>
</reference>
<protein>
    <submittedName>
        <fullName evidence="1">Uncharacterized protein</fullName>
    </submittedName>
</protein>
<accession>A0ABS5ZQC3</accession>
<keyword evidence="2" id="KW-1185">Reference proteome</keyword>
<dbReference type="RefSeq" id="WP_215863699.1">
    <property type="nucleotide sequence ID" value="NZ_JABELD010000055.1"/>
</dbReference>
<sequence>MDAKLLYRFREVYGPGIIEGVIWEVPYPVLPSEHRVKYRLVFVVHGNRLVGYDNERGKGDHKHIMGQQFPYIFRDVATLVQDFILDVKGVQ</sequence>
<evidence type="ECO:0000313" key="1">
    <source>
        <dbReference type="EMBL" id="MBU2738695.1"/>
    </source>
</evidence>
<dbReference type="EMBL" id="JABELD010000055">
    <property type="protein sequence ID" value="MBU2738695.1"/>
    <property type="molecule type" value="Genomic_DNA"/>
</dbReference>
<comment type="caution">
    <text evidence="1">The sequence shown here is derived from an EMBL/GenBank/DDBJ whole genome shotgun (WGS) entry which is preliminary data.</text>
</comment>
<dbReference type="InterPro" id="IPR045397">
    <property type="entry name" value="TumE-like"/>
</dbReference>
<dbReference type="Pfam" id="PF20126">
    <property type="entry name" value="TumE"/>
    <property type="match status" value="1"/>
</dbReference>